<dbReference type="EMBL" id="FOSW01000016">
    <property type="protein sequence ID" value="SFL72792.1"/>
    <property type="molecule type" value="Genomic_DNA"/>
</dbReference>
<dbReference type="FunCoup" id="A0A1I4K210">
    <property type="interactions" value="210"/>
</dbReference>
<keyword evidence="5" id="KW-1185">Reference proteome</keyword>
<protein>
    <submittedName>
        <fullName evidence="4">Superoxide dismutase, Cu-Zn family</fullName>
    </submittedName>
</protein>
<evidence type="ECO:0000313" key="4">
    <source>
        <dbReference type="EMBL" id="SFL72792.1"/>
    </source>
</evidence>
<evidence type="ECO:0000313" key="5">
    <source>
        <dbReference type="Proteomes" id="UP000199152"/>
    </source>
</evidence>
<proteinExistence type="inferred from homology"/>
<dbReference type="Proteomes" id="UP000199152">
    <property type="component" value="Unassembled WGS sequence"/>
</dbReference>
<dbReference type="GO" id="GO:0005507">
    <property type="term" value="F:copper ion binding"/>
    <property type="evidence" value="ECO:0007669"/>
    <property type="project" value="InterPro"/>
</dbReference>
<feature type="domain" description="Superoxide dismutase copper/zinc binding" evidence="3">
    <location>
        <begin position="60"/>
        <end position="204"/>
    </location>
</feature>
<evidence type="ECO:0000256" key="1">
    <source>
        <dbReference type="ARBA" id="ARBA00010457"/>
    </source>
</evidence>
<feature type="compositionally biased region" description="Polar residues" evidence="2">
    <location>
        <begin position="100"/>
        <end position="111"/>
    </location>
</feature>
<feature type="compositionally biased region" description="Low complexity" evidence="2">
    <location>
        <begin position="30"/>
        <end position="40"/>
    </location>
</feature>
<evidence type="ECO:0000259" key="3">
    <source>
        <dbReference type="Pfam" id="PF00080"/>
    </source>
</evidence>
<dbReference type="AlphaFoldDB" id="A0A1I4K210"/>
<dbReference type="Gene3D" id="2.60.40.200">
    <property type="entry name" value="Superoxide dismutase, copper/zinc binding domain"/>
    <property type="match status" value="1"/>
</dbReference>
<dbReference type="GO" id="GO:0006801">
    <property type="term" value="P:superoxide metabolic process"/>
    <property type="evidence" value="ECO:0007669"/>
    <property type="project" value="InterPro"/>
</dbReference>
<organism evidence="4 5">
    <name type="scientific">Geodermatophilus ruber</name>
    <dbReference type="NCBI Taxonomy" id="504800"/>
    <lineage>
        <taxon>Bacteria</taxon>
        <taxon>Bacillati</taxon>
        <taxon>Actinomycetota</taxon>
        <taxon>Actinomycetes</taxon>
        <taxon>Geodermatophilales</taxon>
        <taxon>Geodermatophilaceae</taxon>
        <taxon>Geodermatophilus</taxon>
    </lineage>
</organism>
<reference evidence="4 5" key="1">
    <citation type="submission" date="2016-10" db="EMBL/GenBank/DDBJ databases">
        <authorList>
            <person name="de Groot N.N."/>
        </authorList>
    </citation>
    <scope>NUCLEOTIDE SEQUENCE [LARGE SCALE GENOMIC DNA]</scope>
    <source>
        <strain evidence="4 5">DSM 45317</strain>
    </source>
</reference>
<accession>A0A1I4K210</accession>
<sequence>MRHPTLVAPTAVLTIVLAGCASDGGNQAASSSESSSGTSGPTNVAELTAPLNDPEGTRVGNAIFTDTVNGTQVRVEASGLPPGFHGMHLHEVGVCEPNSADPSDPSQTGNFLSAGPHLGSADGPHPQHTGDLPTLEVNARGFGSTSSLMRVENLEDLLKGDGTSLIIHADPDNLAHIPPRYPPGGPDQETQKAGDSGARIACGVLGH</sequence>
<dbReference type="PANTHER" id="PTHR10003">
    <property type="entry name" value="SUPEROXIDE DISMUTASE CU-ZN -RELATED"/>
    <property type="match status" value="1"/>
</dbReference>
<dbReference type="InParanoid" id="A0A1I4K210"/>
<dbReference type="InterPro" id="IPR001424">
    <property type="entry name" value="SOD_Cu_Zn_dom"/>
</dbReference>
<feature type="region of interest" description="Disordered" evidence="2">
    <location>
        <begin position="98"/>
        <end position="128"/>
    </location>
</feature>
<feature type="region of interest" description="Disordered" evidence="2">
    <location>
        <begin position="23"/>
        <end position="56"/>
    </location>
</feature>
<gene>
    <name evidence="4" type="ORF">SAMN04488085_11664</name>
</gene>
<dbReference type="InterPro" id="IPR036423">
    <property type="entry name" value="SOD-like_Cu/Zn_dom_sf"/>
</dbReference>
<evidence type="ECO:0000256" key="2">
    <source>
        <dbReference type="SAM" id="MobiDB-lite"/>
    </source>
</evidence>
<dbReference type="RefSeq" id="WP_091329008.1">
    <property type="nucleotide sequence ID" value="NZ_FOSW01000016.1"/>
</dbReference>
<dbReference type="OrthoDB" id="9792957at2"/>
<dbReference type="Pfam" id="PF00080">
    <property type="entry name" value="Sod_Cu"/>
    <property type="match status" value="1"/>
</dbReference>
<name>A0A1I4K210_9ACTN</name>
<dbReference type="STRING" id="504800.SAMN04488085_11664"/>
<comment type="similarity">
    <text evidence="1">Belongs to the Cu-Zn superoxide dismutase family.</text>
</comment>
<dbReference type="SUPFAM" id="SSF49329">
    <property type="entry name" value="Cu,Zn superoxide dismutase-like"/>
    <property type="match status" value="1"/>
</dbReference>
<dbReference type="InterPro" id="IPR024134">
    <property type="entry name" value="SOD_Cu/Zn_/chaperone"/>
</dbReference>
<dbReference type="PROSITE" id="PS51257">
    <property type="entry name" value="PROKAR_LIPOPROTEIN"/>
    <property type="match status" value="1"/>
</dbReference>